<dbReference type="GO" id="GO:0016514">
    <property type="term" value="C:SWI/SNF complex"/>
    <property type="evidence" value="ECO:0007669"/>
    <property type="project" value="EnsemblFungi"/>
</dbReference>
<dbReference type="STRING" id="857566.A0A1E3PE68"/>
<dbReference type="GO" id="GO:0016586">
    <property type="term" value="C:RSC-type complex"/>
    <property type="evidence" value="ECO:0007669"/>
    <property type="project" value="EnsemblFungi"/>
</dbReference>
<dbReference type="Pfam" id="PF00022">
    <property type="entry name" value="Actin"/>
    <property type="match status" value="1"/>
</dbReference>
<dbReference type="EMBL" id="KV454414">
    <property type="protein sequence ID" value="ODQ63705.1"/>
    <property type="molecule type" value="Genomic_DNA"/>
</dbReference>
<reference evidence="3 4" key="1">
    <citation type="journal article" date="2016" name="Proc. Natl. Acad. Sci. U.S.A.">
        <title>Comparative genomics of biotechnologically important yeasts.</title>
        <authorList>
            <person name="Riley R."/>
            <person name="Haridas S."/>
            <person name="Wolfe K.H."/>
            <person name="Lopes M.R."/>
            <person name="Hittinger C.T."/>
            <person name="Goeker M."/>
            <person name="Salamov A.A."/>
            <person name="Wisecaver J.H."/>
            <person name="Long T.M."/>
            <person name="Calvey C.H."/>
            <person name="Aerts A.L."/>
            <person name="Barry K.W."/>
            <person name="Choi C."/>
            <person name="Clum A."/>
            <person name="Coughlan A.Y."/>
            <person name="Deshpande S."/>
            <person name="Douglass A.P."/>
            <person name="Hanson S.J."/>
            <person name="Klenk H.-P."/>
            <person name="LaButti K.M."/>
            <person name="Lapidus A."/>
            <person name="Lindquist E.A."/>
            <person name="Lipzen A.M."/>
            <person name="Meier-Kolthoff J.P."/>
            <person name="Ohm R.A."/>
            <person name="Otillar R.P."/>
            <person name="Pangilinan J.L."/>
            <person name="Peng Y."/>
            <person name="Rokas A."/>
            <person name="Rosa C.A."/>
            <person name="Scheuner C."/>
            <person name="Sibirny A.A."/>
            <person name="Slot J.C."/>
            <person name="Stielow J.B."/>
            <person name="Sun H."/>
            <person name="Kurtzman C.P."/>
            <person name="Blackwell M."/>
            <person name="Grigoriev I.V."/>
            <person name="Jeffries T.W."/>
        </authorList>
    </citation>
    <scope>NUCLEOTIDE SEQUENCE [LARGE SCALE GENOMIC DNA]</scope>
    <source>
        <strain evidence="3 4">DSM 6958</strain>
    </source>
</reference>
<dbReference type="SMART" id="SM00268">
    <property type="entry name" value="ACTIN"/>
    <property type="match status" value="1"/>
</dbReference>
<dbReference type="FunFam" id="3.90.640.60:FF:000002">
    <property type="entry name" value="Actin-like protein ARP9"/>
    <property type="match status" value="1"/>
</dbReference>
<dbReference type="OrthoDB" id="74201at2759"/>
<dbReference type="InterPro" id="IPR043129">
    <property type="entry name" value="ATPase_NBD"/>
</dbReference>
<evidence type="ECO:0000313" key="4">
    <source>
        <dbReference type="Proteomes" id="UP000095009"/>
    </source>
</evidence>
<name>A0A1E3PE68_9ASCO</name>
<evidence type="ECO:0000313" key="3">
    <source>
        <dbReference type="EMBL" id="ODQ63705.1"/>
    </source>
</evidence>
<proteinExistence type="inferred from homology"/>
<dbReference type="Gene3D" id="3.90.640.60">
    <property type="match status" value="1"/>
</dbReference>
<evidence type="ECO:0000256" key="2">
    <source>
        <dbReference type="SAM" id="MobiDB-lite"/>
    </source>
</evidence>
<sequence>MPSYRDEQILVISPGSETTCAQFGLAESLSPPSIVIPTRVYSHVGHLHEKNYFSSKGDESNVIYPLKAGKIVNLPAFLYLLKMIHKTVSQTILPNAVSNIAVLLVSSSQWSRLQTETITQFIFENIQVPAFTIIPEALAGAFAYGLQDLCVVDIGKDKTEITPILDFSVADHARLVVNKGSSSINAQLQEKLPHLEAYQIEDLKKSDIFEILSEDARKSSWFALNETGAPEGEEEGVIDVAAIVASGRVREALAEKEKEKNNATKVAPSVPNSEKETNTFIDSKGNSHEVGKERFSGTEDLITAIVQAVGQAIYQIDEVSRRQDCWDNIIVIGGCTGIKGMREMIYARLCEDYIVFRQSTYSEMGSAFTSARNTPTGTATPPVIYGGAHQGEHGQVPTTIKFAKMAEYFPEWKSYGWENVSFLGAQIGAKAIFSGNTDGTFLTLSEYNDVGPTSIWDI</sequence>
<dbReference type="AlphaFoldDB" id="A0A1E3PE68"/>
<comment type="similarity">
    <text evidence="1">Belongs to the actin family.</text>
</comment>
<dbReference type="PANTHER" id="PTHR11937">
    <property type="entry name" value="ACTIN"/>
    <property type="match status" value="1"/>
</dbReference>
<dbReference type="SUPFAM" id="SSF53067">
    <property type="entry name" value="Actin-like ATPase domain"/>
    <property type="match status" value="2"/>
</dbReference>
<feature type="region of interest" description="Disordered" evidence="2">
    <location>
        <begin position="257"/>
        <end position="289"/>
    </location>
</feature>
<organism evidence="3 4">
    <name type="scientific">Nadsonia fulvescens var. elongata DSM 6958</name>
    <dbReference type="NCBI Taxonomy" id="857566"/>
    <lineage>
        <taxon>Eukaryota</taxon>
        <taxon>Fungi</taxon>
        <taxon>Dikarya</taxon>
        <taxon>Ascomycota</taxon>
        <taxon>Saccharomycotina</taxon>
        <taxon>Dipodascomycetes</taxon>
        <taxon>Dipodascales</taxon>
        <taxon>Dipodascales incertae sedis</taxon>
        <taxon>Nadsonia</taxon>
    </lineage>
</organism>
<protein>
    <submittedName>
        <fullName evidence="3">Actin-like ATPase domain-containing protein</fullName>
    </submittedName>
</protein>
<accession>A0A1E3PE68</accession>
<dbReference type="InterPro" id="IPR004000">
    <property type="entry name" value="Actin"/>
</dbReference>
<keyword evidence="4" id="KW-1185">Reference proteome</keyword>
<dbReference type="Proteomes" id="UP000095009">
    <property type="component" value="Unassembled WGS sequence"/>
</dbReference>
<gene>
    <name evidence="3" type="ORF">NADFUDRAFT_44007</name>
</gene>
<evidence type="ECO:0000256" key="1">
    <source>
        <dbReference type="RuleBase" id="RU000487"/>
    </source>
</evidence>
<dbReference type="Gene3D" id="3.30.420.40">
    <property type="match status" value="2"/>
</dbReference>